<organism evidence="4 5">
    <name type="scientific">Penicillium polonicum</name>
    <dbReference type="NCBI Taxonomy" id="60169"/>
    <lineage>
        <taxon>Eukaryota</taxon>
        <taxon>Fungi</taxon>
        <taxon>Dikarya</taxon>
        <taxon>Ascomycota</taxon>
        <taxon>Pezizomycotina</taxon>
        <taxon>Eurotiomycetes</taxon>
        <taxon>Eurotiomycetidae</taxon>
        <taxon>Eurotiales</taxon>
        <taxon>Aspergillaceae</taxon>
        <taxon>Penicillium</taxon>
    </lineage>
</organism>
<sequence length="258" mass="28074">MTTSLESVLALATQSAYTAANNFQEVFARYRRSQGLPASTASFEYQFLRLLEPAFHNNDPFSVQESKGGRDPWIAASDNPLSAGSTVTCLDPALLEAKKIDELASSAAGAGNIRPKWYTHARVSMVMRAFEDAERHHNDESANIAKNNNAGGILREDFEASINASDDRNKVEEMVTGAIRNTVAEMLFIDASGVGPTRTVAGYGVDSLIAAELRNWFNTSFMADISMLDLLDTRMSMKALAKMAVDAALSRQPDTMGH</sequence>
<dbReference type="InterPro" id="IPR036736">
    <property type="entry name" value="ACP-like_sf"/>
</dbReference>
<keyword evidence="1" id="KW-0596">Phosphopantetheine</keyword>
<dbReference type="PROSITE" id="PS00012">
    <property type="entry name" value="PHOSPHOPANTETHEINE"/>
    <property type="match status" value="1"/>
</dbReference>
<dbReference type="PROSITE" id="PS50075">
    <property type="entry name" value="CARRIER"/>
    <property type="match status" value="1"/>
</dbReference>
<proteinExistence type="predicted"/>
<dbReference type="InterPro" id="IPR020806">
    <property type="entry name" value="PKS_PP-bd"/>
</dbReference>
<name>A0A1V6P5Y4_PENPO</name>
<dbReference type="PANTHER" id="PTHR43775:SF50">
    <property type="entry name" value="HIGHLY REDUCING POLYKETIDE SYNTHASE SRDA"/>
    <property type="match status" value="1"/>
</dbReference>
<dbReference type="InterPro" id="IPR013968">
    <property type="entry name" value="PKS_KR"/>
</dbReference>
<reference evidence="5" key="1">
    <citation type="journal article" date="2017" name="Nat. Microbiol.">
        <title>Global analysis of biosynthetic gene clusters reveals vast potential of secondary metabolite production in Penicillium species.</title>
        <authorList>
            <person name="Nielsen J.C."/>
            <person name="Grijseels S."/>
            <person name="Prigent S."/>
            <person name="Ji B."/>
            <person name="Dainat J."/>
            <person name="Nielsen K.F."/>
            <person name="Frisvad J.C."/>
            <person name="Workman M."/>
            <person name="Nielsen J."/>
        </authorList>
    </citation>
    <scope>NUCLEOTIDE SEQUENCE [LARGE SCALE GENOMIC DNA]</scope>
    <source>
        <strain evidence="5">IBT 4502</strain>
    </source>
</reference>
<feature type="domain" description="Carrier" evidence="3">
    <location>
        <begin position="170"/>
        <end position="248"/>
    </location>
</feature>
<protein>
    <recommendedName>
        <fullName evidence="3">Carrier domain-containing protein</fullName>
    </recommendedName>
</protein>
<dbReference type="InterPro" id="IPR009081">
    <property type="entry name" value="PP-bd_ACP"/>
</dbReference>
<dbReference type="GO" id="GO:0006633">
    <property type="term" value="P:fatty acid biosynthetic process"/>
    <property type="evidence" value="ECO:0007669"/>
    <property type="project" value="TreeGrafter"/>
</dbReference>
<evidence type="ECO:0000259" key="3">
    <source>
        <dbReference type="PROSITE" id="PS50075"/>
    </source>
</evidence>
<dbReference type="OrthoDB" id="329835at2759"/>
<dbReference type="Gene3D" id="3.40.50.720">
    <property type="entry name" value="NAD(P)-binding Rossmann-like Domain"/>
    <property type="match status" value="1"/>
</dbReference>
<dbReference type="GO" id="GO:0031177">
    <property type="term" value="F:phosphopantetheine binding"/>
    <property type="evidence" value="ECO:0007669"/>
    <property type="project" value="InterPro"/>
</dbReference>
<gene>
    <name evidence="4" type="ORF">PENPOL_c001G07780</name>
</gene>
<evidence type="ECO:0000256" key="1">
    <source>
        <dbReference type="ARBA" id="ARBA00022450"/>
    </source>
</evidence>
<keyword evidence="5" id="KW-1185">Reference proteome</keyword>
<dbReference type="GO" id="GO:0044550">
    <property type="term" value="P:secondary metabolite biosynthetic process"/>
    <property type="evidence" value="ECO:0007669"/>
    <property type="project" value="TreeGrafter"/>
</dbReference>
<evidence type="ECO:0000313" key="5">
    <source>
        <dbReference type="Proteomes" id="UP000191408"/>
    </source>
</evidence>
<accession>A0A1V6P5Y4</accession>
<dbReference type="GO" id="GO:0004312">
    <property type="term" value="F:fatty acid synthase activity"/>
    <property type="evidence" value="ECO:0007669"/>
    <property type="project" value="TreeGrafter"/>
</dbReference>
<dbReference type="InterPro" id="IPR006162">
    <property type="entry name" value="Ppantetheine_attach_site"/>
</dbReference>
<dbReference type="Pfam" id="PF23297">
    <property type="entry name" value="ACP_SdgA_C"/>
    <property type="match status" value="1"/>
</dbReference>
<keyword evidence="2" id="KW-0597">Phosphoprotein</keyword>
<dbReference type="STRING" id="60169.A0A1V6P5Y4"/>
<dbReference type="Gene3D" id="1.10.1200.10">
    <property type="entry name" value="ACP-like"/>
    <property type="match status" value="1"/>
</dbReference>
<dbReference type="Pfam" id="PF08659">
    <property type="entry name" value="KR"/>
    <property type="match status" value="1"/>
</dbReference>
<dbReference type="SMART" id="SM00823">
    <property type="entry name" value="PKS_PP"/>
    <property type="match status" value="1"/>
</dbReference>
<evidence type="ECO:0000256" key="2">
    <source>
        <dbReference type="ARBA" id="ARBA00022553"/>
    </source>
</evidence>
<dbReference type="InterPro" id="IPR050091">
    <property type="entry name" value="PKS_NRPS_Biosynth_Enz"/>
</dbReference>
<dbReference type="SUPFAM" id="SSF47336">
    <property type="entry name" value="ACP-like"/>
    <property type="match status" value="1"/>
</dbReference>
<comment type="caution">
    <text evidence="4">The sequence shown here is derived from an EMBL/GenBank/DDBJ whole genome shotgun (WGS) entry which is preliminary data.</text>
</comment>
<dbReference type="PANTHER" id="PTHR43775">
    <property type="entry name" value="FATTY ACID SYNTHASE"/>
    <property type="match status" value="1"/>
</dbReference>
<dbReference type="Proteomes" id="UP000191408">
    <property type="component" value="Unassembled WGS sequence"/>
</dbReference>
<dbReference type="AlphaFoldDB" id="A0A1V6P5Y4"/>
<dbReference type="EMBL" id="MDYM01000001">
    <property type="protein sequence ID" value="OQD72016.1"/>
    <property type="molecule type" value="Genomic_DNA"/>
</dbReference>
<evidence type="ECO:0000313" key="4">
    <source>
        <dbReference type="EMBL" id="OQD72016.1"/>
    </source>
</evidence>